<dbReference type="PROSITE" id="PS51104">
    <property type="entry name" value="PTS_EIIC_TYPE_2"/>
    <property type="match status" value="1"/>
</dbReference>
<dbReference type="InterPro" id="IPR004703">
    <property type="entry name" value="PTS_sugar-sp_permease"/>
</dbReference>
<evidence type="ECO:0000313" key="12">
    <source>
        <dbReference type="Proteomes" id="UP000030351"/>
    </source>
</evidence>
<organism evidence="11 12">
    <name type="scientific">Erwinia typographi</name>
    <dbReference type="NCBI Taxonomy" id="371042"/>
    <lineage>
        <taxon>Bacteria</taxon>
        <taxon>Pseudomonadati</taxon>
        <taxon>Pseudomonadota</taxon>
        <taxon>Gammaproteobacteria</taxon>
        <taxon>Enterobacterales</taxon>
        <taxon>Erwiniaceae</taxon>
        <taxon>Erwinia</taxon>
    </lineage>
</organism>
<keyword evidence="6 9" id="KW-0812">Transmembrane</keyword>
<keyword evidence="5" id="KW-0598">Phosphotransferase system</keyword>
<feature type="transmembrane region" description="Helical" evidence="9">
    <location>
        <begin position="178"/>
        <end position="200"/>
    </location>
</feature>
<dbReference type="PANTHER" id="PTHR37324">
    <property type="entry name" value="PTS SYSTEM GALACTITOL-SPECIFIC EIIC COMPONENT"/>
    <property type="match status" value="1"/>
</dbReference>
<dbReference type="InterPro" id="IPR013014">
    <property type="entry name" value="PTS_EIIC_2"/>
</dbReference>
<evidence type="ECO:0000256" key="7">
    <source>
        <dbReference type="ARBA" id="ARBA00022989"/>
    </source>
</evidence>
<dbReference type="RefSeq" id="WP_034888061.1">
    <property type="nucleotide sequence ID" value="NZ_JRUQ01000008.1"/>
</dbReference>
<evidence type="ECO:0000256" key="9">
    <source>
        <dbReference type="SAM" id="Phobius"/>
    </source>
</evidence>
<dbReference type="OrthoDB" id="9787936at2"/>
<gene>
    <name evidence="11" type="ORF">NG99_02455</name>
</gene>
<evidence type="ECO:0000256" key="1">
    <source>
        <dbReference type="ARBA" id="ARBA00004651"/>
    </source>
</evidence>
<evidence type="ECO:0000259" key="10">
    <source>
        <dbReference type="PROSITE" id="PS51104"/>
    </source>
</evidence>
<reference evidence="11 12" key="1">
    <citation type="submission" date="2014-10" db="EMBL/GenBank/DDBJ databases">
        <title>Genome sequence of Erwinia typographi M043b.</title>
        <authorList>
            <person name="Chan K.-G."/>
            <person name="Tan W.-S."/>
        </authorList>
    </citation>
    <scope>NUCLEOTIDE SEQUENCE [LARGE SCALE GENOMIC DNA]</scope>
    <source>
        <strain evidence="11 12">M043b</strain>
    </source>
</reference>
<feature type="transmembrane region" description="Helical" evidence="9">
    <location>
        <begin position="43"/>
        <end position="70"/>
    </location>
</feature>
<sequence>MEMLKSIMLTITSMGATAILPLVIFILGLVFRMKIGAAIKAGITVGIGFIGLGLVVGLLNTSLQPAIAYYSKIGSGFTVADIGWPAVGAAAWVAPFAALVVPIGIILNLLLVRLKLTKTLNVDIWNYMHFLVPGALAYFVFDSFFIGLAVAVALSVIALFIGDLIAPRWQKYYGLEGTTCTTMIHIGWTLPFAWLVNKIIDVIPGLNKVDVDLESVQKRLGVFGEPAIIGVIVGCLLGILTKQDITKIVPMAMGIAAVMVLLPKVVGVLMEGLSPIGKSAKEIMQKQMGKDAELNIGMDCALALGDPATVTVTVITIPLTMLCALVLPGIMIFPIGVLMSIIYMTTMTVMVSNGNVIRSIISTLLFCVVVMYLGGYVAPGATQFLQGAGVGLQGQGTDFVLTGPWEVVTYWLSTVFH</sequence>
<feature type="transmembrane region" description="Helical" evidence="9">
    <location>
        <begin position="319"/>
        <end position="344"/>
    </location>
</feature>
<evidence type="ECO:0000256" key="2">
    <source>
        <dbReference type="ARBA" id="ARBA00022448"/>
    </source>
</evidence>
<keyword evidence="12" id="KW-1185">Reference proteome</keyword>
<comment type="subcellular location">
    <subcellularLocation>
        <location evidence="1">Cell membrane</location>
        <topology evidence="1">Multi-pass membrane protein</topology>
    </subcellularLocation>
</comment>
<evidence type="ECO:0000256" key="6">
    <source>
        <dbReference type="ARBA" id="ARBA00022692"/>
    </source>
</evidence>
<keyword evidence="2" id="KW-0813">Transport</keyword>
<feature type="transmembrane region" description="Helical" evidence="9">
    <location>
        <begin position="248"/>
        <end position="270"/>
    </location>
</feature>
<dbReference type="InterPro" id="IPR013853">
    <property type="entry name" value="EIIC-GAT"/>
</dbReference>
<comment type="caution">
    <text evidence="11">The sequence shown here is derived from an EMBL/GenBank/DDBJ whole genome shotgun (WGS) entry which is preliminary data.</text>
</comment>
<dbReference type="Pfam" id="PF03611">
    <property type="entry name" value="EIIC-GAT"/>
    <property type="match status" value="1"/>
</dbReference>
<dbReference type="GO" id="GO:0009401">
    <property type="term" value="P:phosphoenolpyruvate-dependent sugar phosphotransferase system"/>
    <property type="evidence" value="ECO:0007669"/>
    <property type="project" value="UniProtKB-KW"/>
</dbReference>
<dbReference type="PANTHER" id="PTHR37324:SF2">
    <property type="entry name" value="PTS SYSTEM GALACTITOL-SPECIFIC EIIC COMPONENT"/>
    <property type="match status" value="1"/>
</dbReference>
<proteinExistence type="predicted"/>
<name>A0A0A3ZDA3_9GAMM</name>
<feature type="transmembrane region" description="Helical" evidence="9">
    <location>
        <begin position="356"/>
        <end position="378"/>
    </location>
</feature>
<dbReference type="eggNOG" id="COG3775">
    <property type="taxonomic scope" value="Bacteria"/>
</dbReference>
<feature type="transmembrane region" description="Helical" evidence="9">
    <location>
        <begin position="90"/>
        <end position="112"/>
    </location>
</feature>
<evidence type="ECO:0000256" key="8">
    <source>
        <dbReference type="ARBA" id="ARBA00023136"/>
    </source>
</evidence>
<protein>
    <submittedName>
        <fullName evidence="11">PTS galactitol transporter subunit IIC</fullName>
    </submittedName>
</protein>
<evidence type="ECO:0000313" key="11">
    <source>
        <dbReference type="EMBL" id="KGT95621.1"/>
    </source>
</evidence>
<dbReference type="GO" id="GO:0015577">
    <property type="term" value="F:galactitol transmembrane transporter activity"/>
    <property type="evidence" value="ECO:0007669"/>
    <property type="project" value="InterPro"/>
</dbReference>
<feature type="transmembrane region" description="Helical" evidence="9">
    <location>
        <begin position="220"/>
        <end position="241"/>
    </location>
</feature>
<dbReference type="AlphaFoldDB" id="A0A0A3ZDA3"/>
<evidence type="ECO:0000256" key="5">
    <source>
        <dbReference type="ARBA" id="ARBA00022683"/>
    </source>
</evidence>
<evidence type="ECO:0000256" key="4">
    <source>
        <dbReference type="ARBA" id="ARBA00022597"/>
    </source>
</evidence>
<feature type="transmembrane region" description="Helical" evidence="9">
    <location>
        <begin position="6"/>
        <end position="31"/>
    </location>
</feature>
<dbReference type="STRING" id="371042.NG99_02455"/>
<keyword evidence="8 9" id="KW-0472">Membrane</keyword>
<evidence type="ECO:0000256" key="3">
    <source>
        <dbReference type="ARBA" id="ARBA00022475"/>
    </source>
</evidence>
<keyword evidence="4" id="KW-0762">Sugar transport</keyword>
<dbReference type="EMBL" id="JRUQ01000008">
    <property type="protein sequence ID" value="KGT95621.1"/>
    <property type="molecule type" value="Genomic_DNA"/>
</dbReference>
<accession>A0A0A3ZDA3</accession>
<keyword evidence="7 9" id="KW-1133">Transmembrane helix</keyword>
<feature type="transmembrane region" description="Helical" evidence="9">
    <location>
        <begin position="147"/>
        <end position="166"/>
    </location>
</feature>
<feature type="transmembrane region" description="Helical" evidence="9">
    <location>
        <begin position="124"/>
        <end position="141"/>
    </location>
</feature>
<keyword evidence="3" id="KW-1003">Cell membrane</keyword>
<dbReference type="GO" id="GO:0005886">
    <property type="term" value="C:plasma membrane"/>
    <property type="evidence" value="ECO:0007669"/>
    <property type="project" value="UniProtKB-SubCell"/>
</dbReference>
<dbReference type="PIRSF" id="PIRSF006304">
    <property type="entry name" value="GatC"/>
    <property type="match status" value="1"/>
</dbReference>
<dbReference type="Proteomes" id="UP000030351">
    <property type="component" value="Unassembled WGS sequence"/>
</dbReference>
<feature type="domain" description="PTS EIIC type-2" evidence="10">
    <location>
        <begin position="8"/>
        <end position="417"/>
    </location>
</feature>